<dbReference type="PANTHER" id="PTHR47667">
    <property type="entry name" value="REGULATOR OF TY1 TRANSPOSITION PROTEIN 107"/>
    <property type="match status" value="1"/>
</dbReference>
<proteinExistence type="predicted"/>
<dbReference type="FunFam" id="2.130.10.10:FF:000244">
    <property type="entry name" value="Carboxy-cis,cis-muconate cyclase"/>
    <property type="match status" value="1"/>
</dbReference>
<dbReference type="Pfam" id="PF12738">
    <property type="entry name" value="PTCB-BRCT"/>
    <property type="match status" value="1"/>
</dbReference>
<dbReference type="CDD" id="cd18437">
    <property type="entry name" value="BRCT_BRC1_like_rpt3"/>
    <property type="match status" value="1"/>
</dbReference>
<dbReference type="EMBL" id="JOWA01000121">
    <property type="protein sequence ID" value="KEZ40355.1"/>
    <property type="molecule type" value="Genomic_DNA"/>
</dbReference>
<dbReference type="GO" id="GO:0035361">
    <property type="term" value="C:Cul8-RING ubiquitin ligase complex"/>
    <property type="evidence" value="ECO:0007669"/>
    <property type="project" value="TreeGrafter"/>
</dbReference>
<feature type="region of interest" description="Disordered" evidence="1">
    <location>
        <begin position="576"/>
        <end position="605"/>
    </location>
</feature>
<dbReference type="OrthoDB" id="342264at2759"/>
<dbReference type="Gene3D" id="3.40.50.10190">
    <property type="entry name" value="BRCT domain"/>
    <property type="match status" value="5"/>
</dbReference>
<dbReference type="Pfam" id="PF00533">
    <property type="entry name" value="BRCT"/>
    <property type="match status" value="1"/>
</dbReference>
<dbReference type="SUPFAM" id="SSF75011">
    <property type="entry name" value="3-carboxy-cis,cis-mucoante lactonizing enzyme"/>
    <property type="match status" value="1"/>
</dbReference>
<dbReference type="RefSeq" id="XP_016640154.1">
    <property type="nucleotide sequence ID" value="XM_016789891.1"/>
</dbReference>
<dbReference type="GO" id="GO:0006302">
    <property type="term" value="P:double-strand break repair"/>
    <property type="evidence" value="ECO:0007669"/>
    <property type="project" value="TreeGrafter"/>
</dbReference>
<dbReference type="InterPro" id="IPR015943">
    <property type="entry name" value="WD40/YVTN_repeat-like_dom_sf"/>
</dbReference>
<dbReference type="InterPro" id="IPR036420">
    <property type="entry name" value="BRCT_dom_sf"/>
</dbReference>
<dbReference type="CDD" id="cd18438">
    <property type="entry name" value="BRCT_BRC1_like_rpt4"/>
    <property type="match status" value="1"/>
</dbReference>
<dbReference type="EC" id="5.5.1.5" evidence="3"/>
<dbReference type="CDD" id="cd18436">
    <property type="entry name" value="BRCT_BRC1_like_rpt2"/>
    <property type="match status" value="1"/>
</dbReference>
<dbReference type="Gene3D" id="2.130.10.10">
    <property type="entry name" value="YVTN repeat-like/Quinoprotein amine dehydrogenase"/>
    <property type="match status" value="1"/>
</dbReference>
<feature type="domain" description="BRCT" evidence="2">
    <location>
        <begin position="473"/>
        <end position="563"/>
    </location>
</feature>
<dbReference type="GO" id="GO:0047768">
    <property type="term" value="F:carboxy-cis,cis-muconate cyclase activity"/>
    <property type="evidence" value="ECO:0007669"/>
    <property type="project" value="UniProtKB-EC"/>
</dbReference>
<dbReference type="PANTHER" id="PTHR47667:SF1">
    <property type="entry name" value="REGULATOR OF TY1 TRANSPOSITION PROTEIN 107"/>
    <property type="match status" value="1"/>
</dbReference>
<dbReference type="InterPro" id="IPR053036">
    <property type="entry name" value="CellCycle_DNARepair_Reg"/>
</dbReference>
<keyword evidence="4" id="KW-1185">Reference proteome</keyword>
<dbReference type="GO" id="GO:0005634">
    <property type="term" value="C:nucleus"/>
    <property type="evidence" value="ECO:0007669"/>
    <property type="project" value="TreeGrafter"/>
</dbReference>
<dbReference type="HOGENOM" id="CLU_002149_2_0_1"/>
<dbReference type="SUPFAM" id="SSF52113">
    <property type="entry name" value="BRCT domain"/>
    <property type="match status" value="5"/>
</dbReference>
<dbReference type="SMART" id="SM00292">
    <property type="entry name" value="BRCT"/>
    <property type="match status" value="4"/>
</dbReference>
<dbReference type="AlphaFoldDB" id="A0A084FZ43"/>
<dbReference type="FunFam" id="3.40.50.10190:FF:000048">
    <property type="entry name" value="DNA repair protein Rtt107"/>
    <property type="match status" value="1"/>
</dbReference>
<dbReference type="GO" id="GO:1990683">
    <property type="term" value="P:DNA double-strand break attachment to nuclear envelope"/>
    <property type="evidence" value="ECO:0007669"/>
    <property type="project" value="TreeGrafter"/>
</dbReference>
<dbReference type="InterPro" id="IPR001357">
    <property type="entry name" value="BRCT_dom"/>
</dbReference>
<organism evidence="3 4">
    <name type="scientific">Pseudallescheria apiosperma</name>
    <name type="common">Scedosporium apiospermum</name>
    <dbReference type="NCBI Taxonomy" id="563466"/>
    <lineage>
        <taxon>Eukaryota</taxon>
        <taxon>Fungi</taxon>
        <taxon>Dikarya</taxon>
        <taxon>Ascomycota</taxon>
        <taxon>Pezizomycotina</taxon>
        <taxon>Sordariomycetes</taxon>
        <taxon>Hypocreomycetidae</taxon>
        <taxon>Microascales</taxon>
        <taxon>Microascaceae</taxon>
        <taxon>Scedosporium</taxon>
    </lineage>
</organism>
<feature type="domain" description="BRCT" evidence="2">
    <location>
        <begin position="375"/>
        <end position="472"/>
    </location>
</feature>
<keyword evidence="3" id="KW-0413">Isomerase</keyword>
<feature type="region of interest" description="Disordered" evidence="1">
    <location>
        <begin position="922"/>
        <end position="988"/>
    </location>
</feature>
<comment type="caution">
    <text evidence="3">The sequence shown here is derived from an EMBL/GenBank/DDBJ whole genome shotgun (WGS) entry which is preliminary data.</text>
</comment>
<evidence type="ECO:0000259" key="2">
    <source>
        <dbReference type="PROSITE" id="PS50172"/>
    </source>
</evidence>
<dbReference type="InterPro" id="IPR019405">
    <property type="entry name" value="Lactonase_7-beta_prop"/>
</dbReference>
<dbReference type="Pfam" id="PF16770">
    <property type="entry name" value="RTT107_BRCT_5"/>
    <property type="match status" value="1"/>
</dbReference>
<dbReference type="PROSITE" id="PS50172">
    <property type="entry name" value="BRCT"/>
    <property type="match status" value="4"/>
</dbReference>
<evidence type="ECO:0000313" key="3">
    <source>
        <dbReference type="EMBL" id="KEZ40355.1"/>
    </source>
</evidence>
<reference evidence="3 4" key="1">
    <citation type="journal article" date="2014" name="Genome Announc.">
        <title>Draft genome sequence of the pathogenic fungus Scedosporium apiospermum.</title>
        <authorList>
            <person name="Vandeputte P."/>
            <person name="Ghamrawi S."/>
            <person name="Rechenmann M."/>
            <person name="Iltis A."/>
            <person name="Giraud S."/>
            <person name="Fleury M."/>
            <person name="Thornton C."/>
            <person name="Delhaes L."/>
            <person name="Meyer W."/>
            <person name="Papon N."/>
            <person name="Bouchara J.P."/>
        </authorList>
    </citation>
    <scope>NUCLEOTIDE SEQUENCE [LARGE SCALE GENOMIC DNA]</scope>
    <source>
        <strain evidence="3 4">IHEM 14462</strain>
    </source>
</reference>
<dbReference type="GeneID" id="27727275"/>
<dbReference type="Proteomes" id="UP000028545">
    <property type="component" value="Unassembled WGS sequence"/>
</dbReference>
<dbReference type="Pfam" id="PF10282">
    <property type="entry name" value="Lactonase"/>
    <property type="match status" value="1"/>
</dbReference>
<protein>
    <submittedName>
        <fullName evidence="3">Carboxy-cis,cis-muconate cyclase</fullName>
        <ecNumber evidence="3">5.5.1.5</ecNumber>
    </submittedName>
</protein>
<evidence type="ECO:0000256" key="1">
    <source>
        <dbReference type="SAM" id="MobiDB-lite"/>
    </source>
</evidence>
<dbReference type="KEGG" id="sapo:SAPIO_CDS8203"/>
<feature type="domain" description="BRCT" evidence="2">
    <location>
        <begin position="1163"/>
        <end position="1216"/>
    </location>
</feature>
<accession>A0A084FZ43</accession>
<dbReference type="VEuPathDB" id="FungiDB:SAPIO_CDS8203"/>
<sequence>MPVHHLMIGTWTPPGAIFTVAFDDEKLTLTLVKRTEIPEDQPISWMAFDHAKKNIYGAGMKKWGSYAVKNPSEIVHEASHPLGVDPQANSKETNTRAIFLLSAKKPPYAVYCNPFYKHAGHGNIFTVSATGALETNLQNYEYQPNSGIHGMVFDPTETYLYSADLTANKLWCHRKDPADPDSGKVVLVGSVDAPDARDHPRWVAMHPTGNYLYALMEKGNRICEYVIDPETHMPVYTHRSFPLIPPGIPDRWTMYRADVCALTFSGKYMFASSRANSFDLTGYIAAFKLADNGSIERQICLNPTPTSGGHSNAVAPCDWSDEWVAITDDQEGWIEVYRWQDEFLARVARLRIPEPGFGMNAICPVLQAPSLPTMGSKQIFSQCSIAFVSSPELTSKQIAELAAIVKRNGGEVCEPRFNGSIPVERVTHIISNTIDFPQYTEAQAMMIPVLAHSWIQLSLTKGRLAQIRPFSPDPRMIFSSVVITCAGLPVTDRESIIGATAALGGMDSPDVTRLTTHICALSADHPTCVEAKARGYRAKIVLPHWFDDCFKLGKRIDEGPYLLPDAEILRANPEDSVELPSSQHMEGASSAQPGHIPQSTRNSARGPLSVFKNKTVMLADDLALTSRLRGIIEEVITASSGEVTANVEDCNMFICQYRDGEDYVRAAKLCKDVGNLAWLYHLITTDQWSSPLRRLLHYPIPKNGIPGFEGFKITLSNYGGEARTYLENLIKASGATYTKTMKAENTHLITARDNSEKCEAAADWGINMVNHLWIEESYAKCAVQPCSNKKYTHFPSRTNLGEVIGQTFFDEARLREQYYPGEDEDLPPSAKRRRLILEAAQANAYDHGPAEGVVIGREDVKVWREEATRAVVEKPVTPAPKKQYVASGKENDESLLSTGGRSAKSKAAASLRLLASDIEQYQKEKKRHSKDGRGPWGGKRAADQLDMAGDDEKEKVKKKGKKAGKGAEAEEADVEADGGKPSKKRRRIEKPYNITVTITGYARWVDEPKKEDKDRVKLAELGIRILPENSACQYLVAPRILRTLKFLCGLVRGATVISTEFIDHVLTSKEVVDPNDFILVDKEGEKANKMKLSTSVARARSNAGKLLWGVPIYCTPHIRHGVKTYETIAVACHAIWKTYDGKHNTIKKTTREEDGGAAPDPVYLLTSDTPAERELYPKFSKMATEGNMEARIVSPDWLLEVCMKQEVTYDEEKFAVSKK</sequence>
<feature type="compositionally biased region" description="Polar residues" evidence="1">
    <location>
        <begin position="579"/>
        <end position="603"/>
    </location>
</feature>
<evidence type="ECO:0000313" key="4">
    <source>
        <dbReference type="Proteomes" id="UP000028545"/>
    </source>
</evidence>
<feature type="region of interest" description="Disordered" evidence="1">
    <location>
        <begin position="882"/>
        <end position="902"/>
    </location>
</feature>
<name>A0A084FZ43_PSEDA</name>
<gene>
    <name evidence="3" type="ORF">SAPIO_CDS8203</name>
</gene>
<feature type="domain" description="BRCT" evidence="2">
    <location>
        <begin position="708"/>
        <end position="780"/>
    </location>
</feature>